<gene>
    <name evidence="1" type="ORF">IFM89_001536</name>
</gene>
<evidence type="ECO:0000313" key="1">
    <source>
        <dbReference type="EMBL" id="KAF9607815.1"/>
    </source>
</evidence>
<dbReference type="OrthoDB" id="10264738at2759"/>
<dbReference type="AlphaFoldDB" id="A0A835HX76"/>
<name>A0A835HX76_9MAGN</name>
<sequence length="161" mass="17804">MNIHVLEKMLFSLTRVVSIFTLSYSANANVRKVFCITQVQAQTKEEGGVSWASLSKQSIYVYTTCHRVVNISSVYILMNWWSPSHALAIEFKGIVCGGSERFPLRFSGPTSRSTTCIAIVPNNHVVVANLGDYHCVISRKGEVTIKIGTILLTCDALVNMC</sequence>
<dbReference type="Proteomes" id="UP000631114">
    <property type="component" value="Unassembled WGS sequence"/>
</dbReference>
<accession>A0A835HX76</accession>
<dbReference type="EMBL" id="JADFTS010000004">
    <property type="protein sequence ID" value="KAF9607815.1"/>
    <property type="molecule type" value="Genomic_DNA"/>
</dbReference>
<dbReference type="InterPro" id="IPR036457">
    <property type="entry name" value="PPM-type-like_dom_sf"/>
</dbReference>
<evidence type="ECO:0000313" key="2">
    <source>
        <dbReference type="Proteomes" id="UP000631114"/>
    </source>
</evidence>
<dbReference type="SUPFAM" id="SSF81606">
    <property type="entry name" value="PP2C-like"/>
    <property type="match status" value="1"/>
</dbReference>
<comment type="caution">
    <text evidence="1">The sequence shown here is derived from an EMBL/GenBank/DDBJ whole genome shotgun (WGS) entry which is preliminary data.</text>
</comment>
<keyword evidence="2" id="KW-1185">Reference proteome</keyword>
<protein>
    <submittedName>
        <fullName evidence="1">Uncharacterized protein</fullName>
    </submittedName>
</protein>
<dbReference type="Gene3D" id="3.60.40.10">
    <property type="entry name" value="PPM-type phosphatase domain"/>
    <property type="match status" value="1"/>
</dbReference>
<reference evidence="1 2" key="1">
    <citation type="submission" date="2020-10" db="EMBL/GenBank/DDBJ databases">
        <title>The Coptis chinensis genome and diversification of protoberbering-type alkaloids.</title>
        <authorList>
            <person name="Wang B."/>
            <person name="Shu S."/>
            <person name="Song C."/>
            <person name="Liu Y."/>
        </authorList>
    </citation>
    <scope>NUCLEOTIDE SEQUENCE [LARGE SCALE GENOMIC DNA]</scope>
    <source>
        <strain evidence="1">HL-2020</strain>
        <tissue evidence="1">Leaf</tissue>
    </source>
</reference>
<proteinExistence type="predicted"/>
<organism evidence="1 2">
    <name type="scientific">Coptis chinensis</name>
    <dbReference type="NCBI Taxonomy" id="261450"/>
    <lineage>
        <taxon>Eukaryota</taxon>
        <taxon>Viridiplantae</taxon>
        <taxon>Streptophyta</taxon>
        <taxon>Embryophyta</taxon>
        <taxon>Tracheophyta</taxon>
        <taxon>Spermatophyta</taxon>
        <taxon>Magnoliopsida</taxon>
        <taxon>Ranunculales</taxon>
        <taxon>Ranunculaceae</taxon>
        <taxon>Coptidoideae</taxon>
        <taxon>Coptis</taxon>
    </lineage>
</organism>